<dbReference type="PROSITE" id="PS51831">
    <property type="entry name" value="HD"/>
    <property type="match status" value="1"/>
</dbReference>
<dbReference type="Gene3D" id="3.30.460.10">
    <property type="entry name" value="Beta Polymerase, domain 2"/>
    <property type="match status" value="1"/>
</dbReference>
<keyword evidence="9" id="KW-1185">Reference proteome</keyword>
<dbReference type="Gene3D" id="1.10.3210.10">
    <property type="entry name" value="Hypothetical protein af1432"/>
    <property type="match status" value="1"/>
</dbReference>
<dbReference type="InterPro" id="IPR012676">
    <property type="entry name" value="TGS-like"/>
</dbReference>
<feature type="domain" description="HD" evidence="6">
    <location>
        <begin position="48"/>
        <end position="146"/>
    </location>
</feature>
<dbReference type="InterPro" id="IPR033655">
    <property type="entry name" value="TGS_RelA/SpoT"/>
</dbReference>
<dbReference type="Pfam" id="PF04607">
    <property type="entry name" value="RelA_SpoT"/>
    <property type="match status" value="1"/>
</dbReference>
<feature type="domain" description="TGS" evidence="7">
    <location>
        <begin position="395"/>
        <end position="458"/>
    </location>
</feature>
<dbReference type="InterPro" id="IPR007685">
    <property type="entry name" value="RelA_SpoT"/>
</dbReference>
<protein>
    <recommendedName>
        <fullName evidence="2">Penta-phosphate guanosine-3'-pyrophosphohydrolase</fullName>
    </recommendedName>
</protein>
<dbReference type="SUPFAM" id="SSF109604">
    <property type="entry name" value="HD-domain/PDEase-like"/>
    <property type="match status" value="1"/>
</dbReference>
<dbReference type="InterPro" id="IPR003607">
    <property type="entry name" value="HD/PDEase_dom"/>
</dbReference>
<dbReference type="PANTHER" id="PTHR21262">
    <property type="entry name" value="GUANOSINE-3',5'-BIS DIPHOSPHATE 3'-PYROPHOSPHOHYDROLASE"/>
    <property type="match status" value="1"/>
</dbReference>
<sequence length="727" mass="82718">MYDSLFQSLYDVFNNYIHLEEDIELIYRAYLFSREKHQGQMRRSGEPYITHPVAVAIILAHLGAGPNTLAAALLHDVVEDTEVTFDDLTKLFGEDIATLVDGVTKLSKLAFITEPSQADNHQKMLIAMAKDIRVILIKIADRLHNIRTLESMPSDRQVRIAQETLEIYAPIAHKLGLFVIKAELEDRSLKYTEPNRYFEVSRLIQSKKDEREKNIENIIENINELFAENGLHSYEIKGRIKNIFSIYKKMYVNERSFEDIYDLLAIRVIVDKVEECYQALGIIHANFTPIPRRFKDYIAVPKPNLYQSLHTTVLSNDGTLFEVQIRTKQMDEVAEMGVAAHWAYKENKVYSKEKEQFEIAQKFKWYGELLKMSEDVDDSTVGSKEFVESVKGDILGANVYVFTPKGEVIELPKGATPIDFAYRIHSDVGNKMVGASVNNKIVTLDYELKTGDIITVRTSKNSFGPSDSWLKIAKSNHARHKIKAFLNKRNADTLLLQGKDILERELSTQKLVTDFNDEFVKKNFSKQAIKSVDDLYIEIAKNNISAKTIAAKLTGQEIDKDFYLHKQMEKATRNLKATSETGVIVEGLTNPQIKLANCCLPIPGDEIMGYVSKQGGLVVHTTNCPNNSSLDLSRKIEVYWAEKIDRKFPALLKIVGRSTPNFLFSVVTAINASNVPVAEMNSQATQSLETTVRLKILVENLPQLEKLIVNIKKISDVYSVERDYRWN</sequence>
<dbReference type="GO" id="GO:0015969">
    <property type="term" value="P:guanosine tetraphosphate metabolic process"/>
    <property type="evidence" value="ECO:0007669"/>
    <property type="project" value="InterPro"/>
</dbReference>
<dbReference type="Pfam" id="PF13328">
    <property type="entry name" value="HD_4"/>
    <property type="match status" value="1"/>
</dbReference>
<dbReference type="EMBL" id="LR215048">
    <property type="protein sequence ID" value="VEU80804.1"/>
    <property type="molecule type" value="Genomic_DNA"/>
</dbReference>
<evidence type="ECO:0000259" key="7">
    <source>
        <dbReference type="PROSITE" id="PS51880"/>
    </source>
</evidence>
<evidence type="ECO:0000256" key="2">
    <source>
        <dbReference type="ARBA" id="ARBA00041770"/>
    </source>
</evidence>
<organism evidence="8 9">
    <name type="scientific">Haploplasma axanthum</name>
    <name type="common">Acholeplasma axanthum</name>
    <dbReference type="NCBI Taxonomy" id="29552"/>
    <lineage>
        <taxon>Bacteria</taxon>
        <taxon>Bacillati</taxon>
        <taxon>Mycoplasmatota</taxon>
        <taxon>Mollicutes</taxon>
        <taxon>Acholeplasmatales</taxon>
        <taxon>Acholeplasmataceae</taxon>
        <taxon>Haploplasma</taxon>
    </lineage>
</organism>
<dbReference type="KEGG" id="aaxa:NCTC10138_01189"/>
<accession>A0A449BEC0</accession>
<dbReference type="FunFam" id="3.10.20.30:FF:000002">
    <property type="entry name" value="GTP pyrophosphokinase (RelA/SpoT)"/>
    <property type="match status" value="1"/>
</dbReference>
<dbReference type="Proteomes" id="UP000289841">
    <property type="component" value="Chromosome"/>
</dbReference>
<dbReference type="Pfam" id="PF02824">
    <property type="entry name" value="TGS"/>
    <property type="match status" value="1"/>
</dbReference>
<gene>
    <name evidence="8" type="primary">relA</name>
    <name evidence="8" type="ORF">NCTC10138_01189</name>
</gene>
<dbReference type="STRING" id="1278311.GCA_000428705_00184"/>
<dbReference type="SMART" id="SM00954">
    <property type="entry name" value="RelA_SpoT"/>
    <property type="match status" value="1"/>
</dbReference>
<feature type="domain" description="ACT" evidence="5">
    <location>
        <begin position="651"/>
        <end position="725"/>
    </location>
</feature>
<keyword evidence="8" id="KW-0808">Transferase</keyword>
<dbReference type="NCBIfam" id="TIGR00691">
    <property type="entry name" value="spoT_relA"/>
    <property type="match status" value="1"/>
</dbReference>
<dbReference type="InterPro" id="IPR006674">
    <property type="entry name" value="HD_domain"/>
</dbReference>
<dbReference type="GO" id="GO:0005886">
    <property type="term" value="C:plasma membrane"/>
    <property type="evidence" value="ECO:0007669"/>
    <property type="project" value="TreeGrafter"/>
</dbReference>
<name>A0A449BEC0_HAPAX</name>
<dbReference type="SUPFAM" id="SSF81301">
    <property type="entry name" value="Nucleotidyltransferase"/>
    <property type="match status" value="1"/>
</dbReference>
<dbReference type="Gene3D" id="3.30.70.260">
    <property type="match status" value="1"/>
</dbReference>
<comment type="pathway">
    <text evidence="1">Purine metabolism.</text>
</comment>
<dbReference type="InterPro" id="IPR004095">
    <property type="entry name" value="TGS"/>
</dbReference>
<keyword evidence="8" id="KW-0418">Kinase</keyword>
<evidence type="ECO:0000256" key="4">
    <source>
        <dbReference type="RuleBase" id="RU003847"/>
    </source>
</evidence>
<comment type="function">
    <text evidence="3">In eubacteria ppGpp (guanosine 3'-diphosphate 5'-diphosphate) is a mediator of the stringent response that coordinates a variety of cellular activities in response to changes in nutritional abundance. This enzyme catalyzes the degradation of ppGpp into GDP. It may also be capable of catalyzing the synthesis of ppGpp.</text>
</comment>
<dbReference type="SUPFAM" id="SSF81271">
    <property type="entry name" value="TGS-like"/>
    <property type="match status" value="1"/>
</dbReference>
<dbReference type="InterPro" id="IPR012675">
    <property type="entry name" value="Beta-grasp_dom_sf"/>
</dbReference>
<dbReference type="Gene3D" id="3.10.20.30">
    <property type="match status" value="1"/>
</dbReference>
<dbReference type="CDD" id="cd05399">
    <property type="entry name" value="NT_Rel-Spo_like"/>
    <property type="match status" value="1"/>
</dbReference>
<dbReference type="GO" id="GO:0016301">
    <property type="term" value="F:kinase activity"/>
    <property type="evidence" value="ECO:0007669"/>
    <property type="project" value="UniProtKB-KW"/>
</dbReference>
<dbReference type="CDD" id="cd01668">
    <property type="entry name" value="TGS_RSH"/>
    <property type="match status" value="1"/>
</dbReference>
<proteinExistence type="inferred from homology"/>
<evidence type="ECO:0000256" key="3">
    <source>
        <dbReference type="ARBA" id="ARBA00056789"/>
    </source>
</evidence>
<dbReference type="InterPro" id="IPR043519">
    <property type="entry name" value="NT_sf"/>
</dbReference>
<evidence type="ECO:0000313" key="8">
    <source>
        <dbReference type="EMBL" id="VEU80804.1"/>
    </source>
</evidence>
<evidence type="ECO:0000259" key="5">
    <source>
        <dbReference type="PROSITE" id="PS51671"/>
    </source>
</evidence>
<dbReference type="FunFam" id="3.30.460.10:FF:000001">
    <property type="entry name" value="GTP pyrophosphokinase RelA"/>
    <property type="match status" value="1"/>
</dbReference>
<dbReference type="OrthoDB" id="9805041at2"/>
<dbReference type="AlphaFoldDB" id="A0A449BEC0"/>
<dbReference type="InterPro" id="IPR002912">
    <property type="entry name" value="ACT_dom"/>
</dbReference>
<dbReference type="PROSITE" id="PS51671">
    <property type="entry name" value="ACT"/>
    <property type="match status" value="1"/>
</dbReference>
<dbReference type="CDD" id="cd00077">
    <property type="entry name" value="HDc"/>
    <property type="match status" value="1"/>
</dbReference>
<dbReference type="Pfam" id="PF13291">
    <property type="entry name" value="ACT_4"/>
    <property type="match status" value="1"/>
</dbReference>
<dbReference type="InterPro" id="IPR004811">
    <property type="entry name" value="RelA/Spo_fam"/>
</dbReference>
<evidence type="ECO:0000313" key="9">
    <source>
        <dbReference type="Proteomes" id="UP000289841"/>
    </source>
</evidence>
<evidence type="ECO:0000256" key="1">
    <source>
        <dbReference type="ARBA" id="ARBA00025704"/>
    </source>
</evidence>
<reference evidence="8 9" key="1">
    <citation type="submission" date="2019-01" db="EMBL/GenBank/DDBJ databases">
        <authorList>
            <consortium name="Pathogen Informatics"/>
        </authorList>
    </citation>
    <scope>NUCLEOTIDE SEQUENCE [LARGE SCALE GENOMIC DNA]</scope>
    <source>
        <strain evidence="8 9">NCTC10138</strain>
    </source>
</reference>
<comment type="similarity">
    <text evidence="4">Belongs to the relA/spoT family.</text>
</comment>
<dbReference type="PROSITE" id="PS51880">
    <property type="entry name" value="TGS"/>
    <property type="match status" value="1"/>
</dbReference>
<dbReference type="PANTHER" id="PTHR21262:SF31">
    <property type="entry name" value="GTP PYROPHOSPHOKINASE"/>
    <property type="match status" value="1"/>
</dbReference>
<dbReference type="FunFam" id="1.10.3210.10:FF:000001">
    <property type="entry name" value="GTP pyrophosphokinase RelA"/>
    <property type="match status" value="1"/>
</dbReference>
<dbReference type="SMART" id="SM00471">
    <property type="entry name" value="HDc"/>
    <property type="match status" value="1"/>
</dbReference>
<evidence type="ECO:0000259" key="6">
    <source>
        <dbReference type="PROSITE" id="PS51831"/>
    </source>
</evidence>